<dbReference type="PANTHER" id="PTHR23189">
    <property type="entry name" value="RNA RECOGNITION MOTIF-CONTAINING"/>
    <property type="match status" value="1"/>
</dbReference>
<feature type="domain" description="RRM" evidence="5">
    <location>
        <begin position="135"/>
        <end position="207"/>
    </location>
</feature>
<keyword evidence="2 3" id="KW-0694">RNA-binding</keyword>
<gene>
    <name evidence="6" type="ORF">RI129_001260</name>
</gene>
<dbReference type="InterPro" id="IPR012677">
    <property type="entry name" value="Nucleotide-bd_a/b_plait_sf"/>
</dbReference>
<dbReference type="GO" id="GO:0003723">
    <property type="term" value="F:RNA binding"/>
    <property type="evidence" value="ECO:0007669"/>
    <property type="project" value="UniProtKB-UniRule"/>
</dbReference>
<dbReference type="EMBL" id="JAVRBK010000001">
    <property type="protein sequence ID" value="KAK5650231.1"/>
    <property type="molecule type" value="Genomic_DNA"/>
</dbReference>
<evidence type="ECO:0000256" key="1">
    <source>
        <dbReference type="ARBA" id="ARBA00022737"/>
    </source>
</evidence>
<dbReference type="PROSITE" id="PS50102">
    <property type="entry name" value="RRM"/>
    <property type="match status" value="2"/>
</dbReference>
<keyword evidence="1" id="KW-0677">Repeat</keyword>
<evidence type="ECO:0000256" key="2">
    <source>
        <dbReference type="ARBA" id="ARBA00022884"/>
    </source>
</evidence>
<feature type="compositionally biased region" description="Basic and acidic residues" evidence="4">
    <location>
        <begin position="98"/>
        <end position="109"/>
    </location>
</feature>
<comment type="caution">
    <text evidence="6">The sequence shown here is derived from an EMBL/GenBank/DDBJ whole genome shotgun (WGS) entry which is preliminary data.</text>
</comment>
<dbReference type="InterPro" id="IPR012975">
    <property type="entry name" value="NOPS"/>
</dbReference>
<feature type="compositionally biased region" description="Gly residues" evidence="4">
    <location>
        <begin position="84"/>
        <end position="97"/>
    </location>
</feature>
<feature type="compositionally biased region" description="Gly residues" evidence="4">
    <location>
        <begin position="37"/>
        <end position="62"/>
    </location>
</feature>
<dbReference type="InterPro" id="IPR000504">
    <property type="entry name" value="RRM_dom"/>
</dbReference>
<organism evidence="6 7">
    <name type="scientific">Pyrocoelia pectoralis</name>
    <dbReference type="NCBI Taxonomy" id="417401"/>
    <lineage>
        <taxon>Eukaryota</taxon>
        <taxon>Metazoa</taxon>
        <taxon>Ecdysozoa</taxon>
        <taxon>Arthropoda</taxon>
        <taxon>Hexapoda</taxon>
        <taxon>Insecta</taxon>
        <taxon>Pterygota</taxon>
        <taxon>Neoptera</taxon>
        <taxon>Endopterygota</taxon>
        <taxon>Coleoptera</taxon>
        <taxon>Polyphaga</taxon>
        <taxon>Elateriformia</taxon>
        <taxon>Elateroidea</taxon>
        <taxon>Lampyridae</taxon>
        <taxon>Lampyrinae</taxon>
        <taxon>Pyrocoelia</taxon>
    </lineage>
</organism>
<dbReference type="InterPro" id="IPR035979">
    <property type="entry name" value="RBD_domain_sf"/>
</dbReference>
<feature type="compositionally biased region" description="Basic and acidic residues" evidence="4">
    <location>
        <begin position="511"/>
        <end position="531"/>
    </location>
</feature>
<dbReference type="Gene3D" id="6.10.250.1170">
    <property type="match status" value="1"/>
</dbReference>
<feature type="region of interest" description="Disordered" evidence="4">
    <location>
        <begin position="386"/>
        <end position="416"/>
    </location>
</feature>
<dbReference type="Pfam" id="PF08075">
    <property type="entry name" value="NOPS"/>
    <property type="match status" value="1"/>
</dbReference>
<feature type="region of interest" description="Disordered" evidence="4">
    <location>
        <begin position="492"/>
        <end position="531"/>
    </location>
</feature>
<feature type="region of interest" description="Disordered" evidence="4">
    <location>
        <begin position="1"/>
        <end position="125"/>
    </location>
</feature>
<dbReference type="FunFam" id="3.30.70.330:FF:000043">
    <property type="entry name" value="paraspeckle component 1 isoform X1"/>
    <property type="match status" value="1"/>
</dbReference>
<dbReference type="Pfam" id="PF00076">
    <property type="entry name" value="RRM_1"/>
    <property type="match status" value="2"/>
</dbReference>
<dbReference type="SMART" id="SM00360">
    <property type="entry name" value="RRM"/>
    <property type="match status" value="2"/>
</dbReference>
<keyword evidence="7" id="KW-1185">Reference proteome</keyword>
<reference evidence="6 7" key="1">
    <citation type="journal article" date="2024" name="Insects">
        <title>An Improved Chromosome-Level Genome Assembly of the Firefly Pyrocoelia pectoralis.</title>
        <authorList>
            <person name="Fu X."/>
            <person name="Meyer-Rochow V.B."/>
            <person name="Ballantyne L."/>
            <person name="Zhu X."/>
        </authorList>
    </citation>
    <scope>NUCLEOTIDE SEQUENCE [LARGE SCALE GENOMIC DNA]</scope>
    <source>
        <strain evidence="6">XCY_ONT2</strain>
    </source>
</reference>
<feature type="domain" description="RRM" evidence="5">
    <location>
        <begin position="209"/>
        <end position="290"/>
    </location>
</feature>
<accession>A0AAN7VTA9</accession>
<evidence type="ECO:0000313" key="6">
    <source>
        <dbReference type="EMBL" id="KAK5650231.1"/>
    </source>
</evidence>
<dbReference type="Proteomes" id="UP001329430">
    <property type="component" value="Chromosome 1"/>
</dbReference>
<dbReference type="AlphaFoldDB" id="A0AAN7VTA9"/>
<evidence type="ECO:0000256" key="3">
    <source>
        <dbReference type="PROSITE-ProRule" id="PRU00176"/>
    </source>
</evidence>
<dbReference type="CDD" id="cd12945">
    <property type="entry name" value="NOPS_NONA_like"/>
    <property type="match status" value="1"/>
</dbReference>
<evidence type="ECO:0000313" key="7">
    <source>
        <dbReference type="Proteomes" id="UP001329430"/>
    </source>
</evidence>
<feature type="compositionally biased region" description="Polar residues" evidence="4">
    <location>
        <begin position="12"/>
        <end position="34"/>
    </location>
</feature>
<dbReference type="Gene3D" id="3.30.70.330">
    <property type="match status" value="2"/>
</dbReference>
<evidence type="ECO:0000256" key="4">
    <source>
        <dbReference type="SAM" id="MobiDB-lite"/>
    </source>
</evidence>
<proteinExistence type="predicted"/>
<evidence type="ECO:0000259" key="5">
    <source>
        <dbReference type="PROSITE" id="PS50102"/>
    </source>
</evidence>
<sequence>MSTNADAAPVKQENSNENGNPPAQQNEEGGNTEQHYGGSGGGGGGYQGGRRGGGGNRFGGGYRRPQMNNANENNEFFGRKRMGRGGGNQMAGGGGPGPRDRNPDDRLNDRVSQMSGPTFDLPPLDTTEKKFSGHARLYIGNIALEATEEEINDLFKAYGETSELFVNKEKNFGFIKMDFHTNAEKAKRELDGNMFKGRMLKIRFAPNGSSIKVKNLPLFVSNELLHFAFSAFGEIERCIVIVDDRGKATGEGIVEYVRKGSATSAIRRCSDDCFFLTASLRPVIVELYDAVDEADGCPEKTMPRKNIEYTKAREVGPRFANPNSFEHEYGMRWKQLHELYAQKEQALKKELEMEKEKLEAQMEYARYEHETEMLREELRAREIGRDRQKREWEMKERQAEETRQRNEEQMRRQQEEMQTRILLQEEELRRRQQENSLFMQAHQLDDMLDQQEQAYEEPDRGMFNANMNSDQPGNVSMDPKQFMNAYDRNHRFEGREMGQRGSNSGGGRGHWVKENRGGGNRDDFPNKRRRF</sequence>
<dbReference type="SUPFAM" id="SSF54928">
    <property type="entry name" value="RNA-binding domain, RBD"/>
    <property type="match status" value="1"/>
</dbReference>
<name>A0AAN7VTA9_9COLE</name>
<protein>
    <recommendedName>
        <fullName evidence="5">RRM domain-containing protein</fullName>
    </recommendedName>
</protein>